<reference evidence="2" key="1">
    <citation type="journal article" date="2019" name="Int. J. Syst. Evol. Microbiol.">
        <title>The Global Catalogue of Microorganisms (GCM) 10K type strain sequencing project: providing services to taxonomists for standard genome sequencing and annotation.</title>
        <authorList>
            <consortium name="The Broad Institute Genomics Platform"/>
            <consortium name="The Broad Institute Genome Sequencing Center for Infectious Disease"/>
            <person name="Wu L."/>
            <person name="Ma J."/>
        </authorList>
    </citation>
    <scope>NUCLEOTIDE SEQUENCE [LARGE SCALE GENOMIC DNA]</scope>
    <source>
        <strain evidence="2">JCM 16904</strain>
    </source>
</reference>
<evidence type="ECO:0000313" key="1">
    <source>
        <dbReference type="EMBL" id="GAA3700175.1"/>
    </source>
</evidence>
<sequence>MNIYAGCLAPHVAPPRPDHMRLVWREVTREQDPPRVIEYTCACEDLVYELCREGGLAYIRRTEHRDGVVQRIHETYRWRCKEALSVWIALFDGRAH</sequence>
<protein>
    <submittedName>
        <fullName evidence="1">Uncharacterized protein</fullName>
    </submittedName>
</protein>
<comment type="caution">
    <text evidence="1">The sequence shown here is derived from an EMBL/GenBank/DDBJ whole genome shotgun (WGS) entry which is preliminary data.</text>
</comment>
<accession>A0ABP7D9F4</accession>
<name>A0ABP7D9F4_9ACTN</name>
<proteinExistence type="predicted"/>
<evidence type="ECO:0000313" key="2">
    <source>
        <dbReference type="Proteomes" id="UP001500902"/>
    </source>
</evidence>
<organism evidence="1 2">
    <name type="scientific">Nonomuraea antimicrobica</name>
    <dbReference type="NCBI Taxonomy" id="561173"/>
    <lineage>
        <taxon>Bacteria</taxon>
        <taxon>Bacillati</taxon>
        <taxon>Actinomycetota</taxon>
        <taxon>Actinomycetes</taxon>
        <taxon>Streptosporangiales</taxon>
        <taxon>Streptosporangiaceae</taxon>
        <taxon>Nonomuraea</taxon>
    </lineage>
</organism>
<gene>
    <name evidence="1" type="ORF">GCM10022224_077620</name>
</gene>
<dbReference type="EMBL" id="BAAAZP010000162">
    <property type="protein sequence ID" value="GAA3700175.1"/>
    <property type="molecule type" value="Genomic_DNA"/>
</dbReference>
<dbReference type="Proteomes" id="UP001500902">
    <property type="component" value="Unassembled WGS sequence"/>
</dbReference>
<keyword evidence="2" id="KW-1185">Reference proteome</keyword>